<accession>A0ABQ9YB22</accession>
<sequence>MRAAVVFAELISKNQRTDSPSRKDLSILGWGLTHSPDIRTASNFIFPIYLNLHRLLESDLSVDEVPPLIEAALNFETEFADLLAASQSTESHWTRNKPYRFFAFAIIVALLTSLDKSSFRPSYFGSMTSCDTETLLVNKAQLSADTPNYIDSTPIYSIDGVAPHKSRLKSYVPPFSPPASYPEQIIAPLVTLSEQIIARMSSYKIDLLSSAQLRAQTAVDLLVLNPPNQVYEIFLQLSCCLAVLVPSVDAIELTKLVEPFYFAEDRNLFSLAHQFFTILARQLNQTVAQFFASTHIHPFAQQPPQLPWGRLPLRPSRPSPTISLFKAYVSRLTQTGGFNRQTLTFNDPKFDTLTSHFIGAVFLMEFESEKFKVSTEATLAKISIPSTRIQVPSSFFLPFFRLLRMTPTVKPIQHSYSVQQDLTHIHVVRLSRVVGLVHMMLEERGSTGQDEKTRQGMSAILANELLASLLISPTLQSNQVTVSLPLPARQMLVNSRQVDAERVAMWNTSLKEEGLDDFLCCFFNDGVQPCAKFCGLNCTLPISPVLTLDRRYVFRG</sequence>
<evidence type="ECO:0000313" key="1">
    <source>
        <dbReference type="EMBL" id="KAK2960973.1"/>
    </source>
</evidence>
<protein>
    <submittedName>
        <fullName evidence="1">Uncharacterized protein</fullName>
    </submittedName>
</protein>
<reference evidence="1 2" key="1">
    <citation type="journal article" date="2022" name="bioRxiv">
        <title>Genomics of Preaxostyla Flagellates Illuminates Evolutionary Transitions and the Path Towards Mitochondrial Loss.</title>
        <authorList>
            <person name="Novak L.V.F."/>
            <person name="Treitli S.C."/>
            <person name="Pyrih J."/>
            <person name="Halakuc P."/>
            <person name="Pipaliya S.V."/>
            <person name="Vacek V."/>
            <person name="Brzon O."/>
            <person name="Soukal P."/>
            <person name="Eme L."/>
            <person name="Dacks J.B."/>
            <person name="Karnkowska A."/>
            <person name="Elias M."/>
            <person name="Hampl V."/>
        </authorList>
    </citation>
    <scope>NUCLEOTIDE SEQUENCE [LARGE SCALE GENOMIC DNA]</scope>
    <source>
        <strain evidence="1">NAU3</strain>
        <tissue evidence="1">Gut</tissue>
    </source>
</reference>
<gene>
    <name evidence="1" type="ORF">BLNAU_4060</name>
</gene>
<comment type="caution">
    <text evidence="1">The sequence shown here is derived from an EMBL/GenBank/DDBJ whole genome shotgun (WGS) entry which is preliminary data.</text>
</comment>
<proteinExistence type="predicted"/>
<name>A0ABQ9YB22_9EUKA</name>
<dbReference type="EMBL" id="JARBJD010000019">
    <property type="protein sequence ID" value="KAK2960973.1"/>
    <property type="molecule type" value="Genomic_DNA"/>
</dbReference>
<keyword evidence="2" id="KW-1185">Reference proteome</keyword>
<evidence type="ECO:0000313" key="2">
    <source>
        <dbReference type="Proteomes" id="UP001281761"/>
    </source>
</evidence>
<dbReference type="Proteomes" id="UP001281761">
    <property type="component" value="Unassembled WGS sequence"/>
</dbReference>
<organism evidence="1 2">
    <name type="scientific">Blattamonas nauphoetae</name>
    <dbReference type="NCBI Taxonomy" id="2049346"/>
    <lineage>
        <taxon>Eukaryota</taxon>
        <taxon>Metamonada</taxon>
        <taxon>Preaxostyla</taxon>
        <taxon>Oxymonadida</taxon>
        <taxon>Blattamonas</taxon>
    </lineage>
</organism>